<feature type="domain" description="Glycosyl transferase family 51" evidence="20">
    <location>
        <begin position="77"/>
        <end position="253"/>
    </location>
</feature>
<comment type="similarity">
    <text evidence="2">In the C-terminal section; belongs to the transpeptidase family.</text>
</comment>
<dbReference type="PANTHER" id="PTHR32282:SF11">
    <property type="entry name" value="PENICILLIN-BINDING PROTEIN 1B"/>
    <property type="match status" value="1"/>
</dbReference>
<keyword evidence="13" id="KW-0511">Multifunctional enzyme</keyword>
<evidence type="ECO:0000256" key="7">
    <source>
        <dbReference type="ARBA" id="ARBA00022676"/>
    </source>
</evidence>
<dbReference type="OrthoDB" id="9766909at2"/>
<evidence type="ECO:0000256" key="5">
    <source>
        <dbReference type="ARBA" id="ARBA00022645"/>
    </source>
</evidence>
<evidence type="ECO:0000256" key="8">
    <source>
        <dbReference type="ARBA" id="ARBA00022679"/>
    </source>
</evidence>
<dbReference type="InterPro" id="IPR001264">
    <property type="entry name" value="Glyco_trans_51"/>
</dbReference>
<dbReference type="SUPFAM" id="SSF56601">
    <property type="entry name" value="beta-lactamase/transpeptidase-like"/>
    <property type="match status" value="1"/>
</dbReference>
<protein>
    <submittedName>
        <fullName evidence="21">Penicillin-binding protein</fullName>
    </submittedName>
</protein>
<dbReference type="InterPro" id="IPR050396">
    <property type="entry name" value="Glycosyltr_51/Transpeptidase"/>
</dbReference>
<dbReference type="Gene3D" id="1.10.3810.10">
    <property type="entry name" value="Biosynthetic peptidoglycan transglycosylase-like"/>
    <property type="match status" value="1"/>
</dbReference>
<evidence type="ECO:0000313" key="22">
    <source>
        <dbReference type="Proteomes" id="UP000325218"/>
    </source>
</evidence>
<feature type="domain" description="Penicillin-binding protein transpeptidase" evidence="19">
    <location>
        <begin position="343"/>
        <end position="614"/>
    </location>
</feature>
<evidence type="ECO:0000256" key="1">
    <source>
        <dbReference type="ARBA" id="ARBA00004236"/>
    </source>
</evidence>
<keyword evidence="18" id="KW-0812">Transmembrane</keyword>
<keyword evidence="22" id="KW-1185">Reference proteome</keyword>
<evidence type="ECO:0000313" key="21">
    <source>
        <dbReference type="EMBL" id="TYA12543.1"/>
    </source>
</evidence>
<keyword evidence="7" id="KW-0328">Glycosyltransferase</keyword>
<dbReference type="Proteomes" id="UP000325218">
    <property type="component" value="Unassembled WGS sequence"/>
</dbReference>
<dbReference type="SUPFAM" id="SSF53955">
    <property type="entry name" value="Lysozyme-like"/>
    <property type="match status" value="1"/>
</dbReference>
<evidence type="ECO:0000256" key="6">
    <source>
        <dbReference type="ARBA" id="ARBA00022670"/>
    </source>
</evidence>
<evidence type="ECO:0000256" key="17">
    <source>
        <dbReference type="SAM" id="MobiDB-lite"/>
    </source>
</evidence>
<dbReference type="InterPro" id="IPR001460">
    <property type="entry name" value="PCN-bd_Tpept"/>
</dbReference>
<dbReference type="GO" id="GO:0008360">
    <property type="term" value="P:regulation of cell shape"/>
    <property type="evidence" value="ECO:0007669"/>
    <property type="project" value="UniProtKB-KW"/>
</dbReference>
<proteinExistence type="inferred from homology"/>
<keyword evidence="10" id="KW-0133">Cell shape</keyword>
<keyword evidence="5" id="KW-0121">Carboxypeptidase</keyword>
<keyword evidence="4" id="KW-1003">Cell membrane</keyword>
<evidence type="ECO:0000256" key="9">
    <source>
        <dbReference type="ARBA" id="ARBA00022801"/>
    </source>
</evidence>
<evidence type="ECO:0000256" key="11">
    <source>
        <dbReference type="ARBA" id="ARBA00022984"/>
    </source>
</evidence>
<gene>
    <name evidence="21" type="ORF">FRY98_17835</name>
</gene>
<comment type="similarity">
    <text evidence="3">In the N-terminal section; belongs to the glycosyltransferase 51 family.</text>
</comment>
<comment type="subcellular location">
    <subcellularLocation>
        <location evidence="1">Cell membrane</location>
    </subcellularLocation>
</comment>
<keyword evidence="12 18" id="KW-0472">Membrane</keyword>
<dbReference type="PANTHER" id="PTHR32282">
    <property type="entry name" value="BINDING PROTEIN TRANSPEPTIDASE, PUTATIVE-RELATED"/>
    <property type="match status" value="1"/>
</dbReference>
<keyword evidence="11" id="KW-0573">Peptidoglycan synthesis</keyword>
<evidence type="ECO:0000256" key="4">
    <source>
        <dbReference type="ARBA" id="ARBA00022475"/>
    </source>
</evidence>
<evidence type="ECO:0000256" key="3">
    <source>
        <dbReference type="ARBA" id="ARBA00007739"/>
    </source>
</evidence>
<dbReference type="Gene3D" id="3.40.710.10">
    <property type="entry name" value="DD-peptidase/beta-lactamase superfamily"/>
    <property type="match status" value="1"/>
</dbReference>
<reference evidence="21 22" key="1">
    <citation type="submission" date="2019-08" db="EMBL/GenBank/DDBJ databases">
        <title>Genome sequencing of Paenibacillus faecis DSM 23593(T).</title>
        <authorList>
            <person name="Kook J.-K."/>
            <person name="Park S.-N."/>
            <person name="Lim Y.K."/>
        </authorList>
    </citation>
    <scope>NUCLEOTIDE SEQUENCE [LARGE SCALE GENOMIC DNA]</scope>
    <source>
        <strain evidence="21 22">DSM 23593</strain>
    </source>
</reference>
<dbReference type="GO" id="GO:0008658">
    <property type="term" value="F:penicillin binding"/>
    <property type="evidence" value="ECO:0007669"/>
    <property type="project" value="InterPro"/>
</dbReference>
<dbReference type="EMBL" id="VSDO01000003">
    <property type="protein sequence ID" value="TYA12543.1"/>
    <property type="molecule type" value="Genomic_DNA"/>
</dbReference>
<dbReference type="InterPro" id="IPR012338">
    <property type="entry name" value="Beta-lactam/transpept-like"/>
</dbReference>
<evidence type="ECO:0000256" key="13">
    <source>
        <dbReference type="ARBA" id="ARBA00023268"/>
    </source>
</evidence>
<dbReference type="GO" id="GO:0008955">
    <property type="term" value="F:peptidoglycan glycosyltransferase activity"/>
    <property type="evidence" value="ECO:0007669"/>
    <property type="project" value="UniProtKB-EC"/>
</dbReference>
<comment type="caution">
    <text evidence="21">The sequence shown here is derived from an EMBL/GenBank/DDBJ whole genome shotgun (WGS) entry which is preliminary data.</text>
</comment>
<dbReference type="GO" id="GO:0030288">
    <property type="term" value="C:outer membrane-bounded periplasmic space"/>
    <property type="evidence" value="ECO:0007669"/>
    <property type="project" value="TreeGrafter"/>
</dbReference>
<keyword evidence="14" id="KW-0961">Cell wall biogenesis/degradation</keyword>
<evidence type="ECO:0000259" key="19">
    <source>
        <dbReference type="Pfam" id="PF00905"/>
    </source>
</evidence>
<organism evidence="21 22">
    <name type="scientific">Paenibacillus faecis</name>
    <dbReference type="NCBI Taxonomy" id="862114"/>
    <lineage>
        <taxon>Bacteria</taxon>
        <taxon>Bacillati</taxon>
        <taxon>Bacillota</taxon>
        <taxon>Bacilli</taxon>
        <taxon>Bacillales</taxon>
        <taxon>Paenibacillaceae</taxon>
        <taxon>Paenibacillus</taxon>
    </lineage>
</organism>
<dbReference type="GO" id="GO:0071555">
    <property type="term" value="P:cell wall organization"/>
    <property type="evidence" value="ECO:0007669"/>
    <property type="project" value="UniProtKB-KW"/>
</dbReference>
<keyword evidence="9" id="KW-0378">Hydrolase</keyword>
<keyword evidence="8" id="KW-0808">Transferase</keyword>
<sequence>MEVYLKFGRRRPPLQRLIRSGGKKKPKRRGLGLWLKWLGALGLIGLCAAGALLLYLFQADLPLANSDKNSVLLDAQGKEIAVFSDGQRNRKSVALSEISPWLVQATLATEDRQFYDHFGFDLKGMARAAFVNLKGMGKLQGASTLTQQLARNLYLSHERTWSRKLREAMYTTQLEMKYSKDDILRMYLNEIYYGHGAYGIEAASQLYFGKPAKELTLAESALLAGVPKGPTYYSPFNHMKNAKDRQKTVLSVMVETGAITQREADKAYAELLTFRTREERAMTSQAPYFRDYVRSVVVGELGIDESLLEHGGLRIYSTLDMTAQQAAETAVASELAGSPELEGALVSIDPRTGEIKALVGGRNYTESQYNHAFATTRQPGSSFKPIMYLSALASGKLTSASKFSSEPTLFHYDDNRKTYSPRNFGDKYLGDIDMRQAIAASDNIYAVNTILTIGAEQVIELGRKMGITSPLQAVPSLALGTSPVSPFEMATSFAVISNQGRSVKPFAVQKITDSEGHVLYEASAPKAEKIVEPAAAYVLTRLMESVFETGGTGNRVSAEIKRPVAGKTGTTSTDAWLVGFTPELSTAVWVGYDKGKTLGTAESRKAAPIFAKFTEKALEKVPPKIFPMPDDVVSVYIDAATGKLATPDCPSKKLEVFVRGTEPAEFCSEHGGGEEPAKPLPVQKKEESRSWWSDLKRWWME</sequence>
<dbReference type="AlphaFoldDB" id="A0A5D0CRV1"/>
<evidence type="ECO:0000256" key="2">
    <source>
        <dbReference type="ARBA" id="ARBA00007090"/>
    </source>
</evidence>
<dbReference type="Pfam" id="PF00912">
    <property type="entry name" value="Transgly"/>
    <property type="match status" value="1"/>
</dbReference>
<keyword evidence="18" id="KW-1133">Transmembrane helix</keyword>
<comment type="catalytic activity">
    <reaction evidence="15">
        <text>Preferential cleavage: (Ac)2-L-Lys-D-Ala-|-D-Ala. Also transpeptidation of peptidyl-alanyl moieties that are N-acyl substituents of D-alanine.</text>
        <dbReference type="EC" id="3.4.16.4"/>
    </reaction>
</comment>
<dbReference type="GO" id="GO:0005886">
    <property type="term" value="C:plasma membrane"/>
    <property type="evidence" value="ECO:0007669"/>
    <property type="project" value="UniProtKB-SubCell"/>
</dbReference>
<accession>A0A5D0CRV1</accession>
<keyword evidence="6" id="KW-0645">Protease</keyword>
<feature type="transmembrane region" description="Helical" evidence="18">
    <location>
        <begin position="33"/>
        <end position="57"/>
    </location>
</feature>
<dbReference type="InterPro" id="IPR023346">
    <property type="entry name" value="Lysozyme-like_dom_sf"/>
</dbReference>
<dbReference type="InterPro" id="IPR036950">
    <property type="entry name" value="PBP_transglycosylase"/>
</dbReference>
<dbReference type="GO" id="GO:0006508">
    <property type="term" value="P:proteolysis"/>
    <property type="evidence" value="ECO:0007669"/>
    <property type="project" value="UniProtKB-KW"/>
</dbReference>
<evidence type="ECO:0000256" key="15">
    <source>
        <dbReference type="ARBA" id="ARBA00034000"/>
    </source>
</evidence>
<name>A0A5D0CRV1_9BACL</name>
<dbReference type="GO" id="GO:0009252">
    <property type="term" value="P:peptidoglycan biosynthetic process"/>
    <property type="evidence" value="ECO:0007669"/>
    <property type="project" value="UniProtKB-KW"/>
</dbReference>
<evidence type="ECO:0000256" key="18">
    <source>
        <dbReference type="SAM" id="Phobius"/>
    </source>
</evidence>
<dbReference type="GO" id="GO:0009002">
    <property type="term" value="F:serine-type D-Ala-D-Ala carboxypeptidase activity"/>
    <property type="evidence" value="ECO:0007669"/>
    <property type="project" value="UniProtKB-EC"/>
</dbReference>
<feature type="region of interest" description="Disordered" evidence="17">
    <location>
        <begin position="665"/>
        <end position="692"/>
    </location>
</feature>
<dbReference type="Pfam" id="PF00905">
    <property type="entry name" value="Transpeptidase"/>
    <property type="match status" value="1"/>
</dbReference>
<evidence type="ECO:0000256" key="16">
    <source>
        <dbReference type="ARBA" id="ARBA00049902"/>
    </source>
</evidence>
<evidence type="ECO:0000259" key="20">
    <source>
        <dbReference type="Pfam" id="PF00912"/>
    </source>
</evidence>
<feature type="compositionally biased region" description="Basic and acidic residues" evidence="17">
    <location>
        <begin position="667"/>
        <end position="692"/>
    </location>
</feature>
<evidence type="ECO:0000256" key="10">
    <source>
        <dbReference type="ARBA" id="ARBA00022960"/>
    </source>
</evidence>
<dbReference type="NCBIfam" id="TIGR02074">
    <property type="entry name" value="PBP_1a_fam"/>
    <property type="match status" value="1"/>
</dbReference>
<comment type="catalytic activity">
    <reaction evidence="16">
        <text>[GlcNAc-(1-&gt;4)-Mur2Ac(oyl-L-Ala-gamma-D-Glu-L-Lys-D-Ala-D-Ala)](n)-di-trans,octa-cis-undecaprenyl diphosphate + beta-D-GlcNAc-(1-&gt;4)-Mur2Ac(oyl-L-Ala-gamma-D-Glu-L-Lys-D-Ala-D-Ala)-di-trans,octa-cis-undecaprenyl diphosphate = [GlcNAc-(1-&gt;4)-Mur2Ac(oyl-L-Ala-gamma-D-Glu-L-Lys-D-Ala-D-Ala)](n+1)-di-trans,octa-cis-undecaprenyl diphosphate + di-trans,octa-cis-undecaprenyl diphosphate + H(+)</text>
        <dbReference type="Rhea" id="RHEA:23708"/>
        <dbReference type="Rhea" id="RHEA-COMP:9602"/>
        <dbReference type="Rhea" id="RHEA-COMP:9603"/>
        <dbReference type="ChEBI" id="CHEBI:15378"/>
        <dbReference type="ChEBI" id="CHEBI:58405"/>
        <dbReference type="ChEBI" id="CHEBI:60033"/>
        <dbReference type="ChEBI" id="CHEBI:78435"/>
        <dbReference type="EC" id="2.4.99.28"/>
    </reaction>
</comment>
<dbReference type="FunFam" id="1.10.3810.10:FF:000001">
    <property type="entry name" value="Penicillin-binding protein 1A"/>
    <property type="match status" value="1"/>
</dbReference>
<evidence type="ECO:0000256" key="14">
    <source>
        <dbReference type="ARBA" id="ARBA00023316"/>
    </source>
</evidence>
<evidence type="ECO:0000256" key="12">
    <source>
        <dbReference type="ARBA" id="ARBA00023136"/>
    </source>
</evidence>